<reference evidence="2 3" key="1">
    <citation type="journal article" date="2022" name="bioRxiv">
        <title>Genomics of Preaxostyla Flagellates Illuminates Evolutionary Transitions and the Path Towards Mitochondrial Loss.</title>
        <authorList>
            <person name="Novak L.V.F."/>
            <person name="Treitli S.C."/>
            <person name="Pyrih J."/>
            <person name="Halakuc P."/>
            <person name="Pipaliya S.V."/>
            <person name="Vacek V."/>
            <person name="Brzon O."/>
            <person name="Soukal P."/>
            <person name="Eme L."/>
            <person name="Dacks J.B."/>
            <person name="Karnkowska A."/>
            <person name="Elias M."/>
            <person name="Hampl V."/>
        </authorList>
    </citation>
    <scope>NUCLEOTIDE SEQUENCE [LARGE SCALE GENOMIC DNA]</scope>
    <source>
        <strain evidence="2">NAU3</strain>
        <tissue evidence="2">Gut</tissue>
    </source>
</reference>
<sequence length="321" mass="35285">MSKEVTLSDVGPFDNIPTNSSNRSSTSAEEKSNNAEGPHGWDVDMMHLESNTTIFAFMHLVPTPLITLPAMDFTDPSLFSIVHATIVQTTDDSNGTSFWRSVLRSNPFTSGVVSITMTVLSLPTSLGAICFILMDSNTPIPQIGEALGFQIKNSVGLNLSGDLWFNTPTSRSGPPSQSHLKEGDCVRMEVDLDSTPRTVQLFVNGEAVMCLLSLEKEHPSELTPFHASPNQHQYRHKWGEFNGKRAAPKYSVRSTTCESACDILCRPIEGVRRGEQDGKMIFLTEKGVHLSAKTMQSSRTGNDPQCVESSRLRTKESTDRC</sequence>
<name>A0ABQ9Y0W5_9EUKA</name>
<keyword evidence="3" id="KW-1185">Reference proteome</keyword>
<dbReference type="Gene3D" id="2.60.120.920">
    <property type="match status" value="1"/>
</dbReference>
<evidence type="ECO:0000256" key="1">
    <source>
        <dbReference type="SAM" id="MobiDB-lite"/>
    </source>
</evidence>
<feature type="compositionally biased region" description="Basic and acidic residues" evidence="1">
    <location>
        <begin position="310"/>
        <end position="321"/>
    </location>
</feature>
<feature type="compositionally biased region" description="Polar residues" evidence="1">
    <location>
        <begin position="16"/>
        <end position="27"/>
    </location>
</feature>
<evidence type="ECO:0000313" key="2">
    <source>
        <dbReference type="EMBL" id="KAK2957380.1"/>
    </source>
</evidence>
<dbReference type="InterPro" id="IPR043136">
    <property type="entry name" value="B30.2/SPRY_sf"/>
</dbReference>
<protein>
    <recommendedName>
        <fullName evidence="4">SPRY domain-containing protein</fullName>
    </recommendedName>
</protein>
<accession>A0ABQ9Y0W5</accession>
<organism evidence="2 3">
    <name type="scientific">Blattamonas nauphoetae</name>
    <dbReference type="NCBI Taxonomy" id="2049346"/>
    <lineage>
        <taxon>Eukaryota</taxon>
        <taxon>Metamonada</taxon>
        <taxon>Preaxostyla</taxon>
        <taxon>Oxymonadida</taxon>
        <taxon>Blattamonas</taxon>
    </lineage>
</organism>
<proteinExistence type="predicted"/>
<dbReference type="EMBL" id="JARBJD010000047">
    <property type="protein sequence ID" value="KAK2957380.1"/>
    <property type="molecule type" value="Genomic_DNA"/>
</dbReference>
<gene>
    <name evidence="2" type="ORF">BLNAU_7758</name>
</gene>
<dbReference type="Proteomes" id="UP001281761">
    <property type="component" value="Unassembled WGS sequence"/>
</dbReference>
<evidence type="ECO:0000313" key="3">
    <source>
        <dbReference type="Proteomes" id="UP001281761"/>
    </source>
</evidence>
<feature type="region of interest" description="Disordered" evidence="1">
    <location>
        <begin position="293"/>
        <end position="321"/>
    </location>
</feature>
<comment type="caution">
    <text evidence="2">The sequence shown here is derived from an EMBL/GenBank/DDBJ whole genome shotgun (WGS) entry which is preliminary data.</text>
</comment>
<evidence type="ECO:0008006" key="4">
    <source>
        <dbReference type="Google" id="ProtNLM"/>
    </source>
</evidence>
<feature type="compositionally biased region" description="Polar residues" evidence="1">
    <location>
        <begin position="293"/>
        <end position="303"/>
    </location>
</feature>
<feature type="compositionally biased region" description="Basic and acidic residues" evidence="1">
    <location>
        <begin position="28"/>
        <end position="42"/>
    </location>
</feature>
<feature type="region of interest" description="Disordered" evidence="1">
    <location>
        <begin position="1"/>
        <end position="42"/>
    </location>
</feature>